<dbReference type="SUPFAM" id="SSF50978">
    <property type="entry name" value="WD40 repeat-like"/>
    <property type="match status" value="1"/>
</dbReference>
<dbReference type="InterPro" id="IPR037700">
    <property type="entry name" value="NUP88/NUP82"/>
</dbReference>
<keyword evidence="6" id="KW-0906">Nuclear pore complex</keyword>
<evidence type="ECO:0000313" key="9">
    <source>
        <dbReference type="Proteomes" id="UP000253551"/>
    </source>
</evidence>
<accession>A0A367ITR8</accession>
<proteinExistence type="predicted"/>
<dbReference type="PANTHER" id="PTHR13257:SF0">
    <property type="entry name" value="NUCLEAR PORE COMPLEX PROTEIN NUP88"/>
    <property type="match status" value="1"/>
</dbReference>
<sequence>MVTSTDNWLDSLVKHPIFETDQKQRVDIAEHTNNVEQFILQHHICILTMRDNDLFVAVGSKIRVLNLTEFKEAHNKSSDDDYSALSSVHYKLLDTPEIDFDIQSLTLNLNGRLLSVKGKHSLVVVCLPRQGFGDVLLKREVDCRTLAVGKKYYQKAQLIKVSWHPLSETRTHLVVLDSDSMLRIFDMSTDIEEPEQSFDLSPIENNSETNTDLNRGFSFQEKDVNGYEDAVTFSLGGNSQEQSGWEPFTVYYALRNGHIYSICPVIPFQSVVHQEHLNYLLCLTEA</sequence>
<evidence type="ECO:0000313" key="8">
    <source>
        <dbReference type="EMBL" id="RCH81090.1"/>
    </source>
</evidence>
<dbReference type="GO" id="GO:0000055">
    <property type="term" value="P:ribosomal large subunit export from nucleus"/>
    <property type="evidence" value="ECO:0007669"/>
    <property type="project" value="InterPro"/>
</dbReference>
<comment type="caution">
    <text evidence="8">The sequence shown here is derived from an EMBL/GenBank/DDBJ whole genome shotgun (WGS) entry which is preliminary data.</text>
</comment>
<evidence type="ECO:0000256" key="7">
    <source>
        <dbReference type="ARBA" id="ARBA00023242"/>
    </source>
</evidence>
<dbReference type="STRING" id="4846.A0A367ITR8"/>
<dbReference type="GO" id="GO:0006606">
    <property type="term" value="P:protein import into nucleus"/>
    <property type="evidence" value="ECO:0007669"/>
    <property type="project" value="TreeGrafter"/>
</dbReference>
<dbReference type="Proteomes" id="UP000253551">
    <property type="component" value="Unassembled WGS sequence"/>
</dbReference>
<comment type="subcellular location">
    <subcellularLocation>
        <location evidence="1">Nucleus</location>
        <location evidence="1">Nuclear pore complex</location>
    </subcellularLocation>
</comment>
<feature type="non-terminal residue" evidence="8">
    <location>
        <position position="286"/>
    </location>
</feature>
<reference evidence="8 9" key="1">
    <citation type="journal article" date="2018" name="G3 (Bethesda)">
        <title>Phylogenetic and Phylogenomic Definition of Rhizopus Species.</title>
        <authorList>
            <person name="Gryganskyi A.P."/>
            <person name="Golan J."/>
            <person name="Dolatabadi S."/>
            <person name="Mondo S."/>
            <person name="Robb S."/>
            <person name="Idnurm A."/>
            <person name="Muszewska A."/>
            <person name="Steczkiewicz K."/>
            <person name="Masonjones S."/>
            <person name="Liao H.L."/>
            <person name="Gajdeczka M.T."/>
            <person name="Anike F."/>
            <person name="Vuek A."/>
            <person name="Anishchenko I.M."/>
            <person name="Voigt K."/>
            <person name="de Hoog G.S."/>
            <person name="Smith M.E."/>
            <person name="Heitman J."/>
            <person name="Vilgalys R."/>
            <person name="Stajich J.E."/>
        </authorList>
    </citation>
    <scope>NUCLEOTIDE SEQUENCE [LARGE SCALE GENOMIC DNA]</scope>
    <source>
        <strain evidence="8 9">LSU 92-RS-03</strain>
    </source>
</reference>
<keyword evidence="2" id="KW-0813">Transport</keyword>
<evidence type="ECO:0000256" key="4">
    <source>
        <dbReference type="ARBA" id="ARBA00022927"/>
    </source>
</evidence>
<gene>
    <name evidence="8" type="ORF">CU098_002125</name>
</gene>
<name>A0A367ITR8_RHIST</name>
<dbReference type="Pfam" id="PF10168">
    <property type="entry name" value="Nup88"/>
    <property type="match status" value="1"/>
</dbReference>
<protein>
    <submittedName>
        <fullName evidence="8">Uncharacterized protein</fullName>
    </submittedName>
</protein>
<keyword evidence="4" id="KW-0653">Protein transport</keyword>
<dbReference type="GO" id="GO:0000056">
    <property type="term" value="P:ribosomal small subunit export from nucleus"/>
    <property type="evidence" value="ECO:0007669"/>
    <property type="project" value="InterPro"/>
</dbReference>
<organism evidence="8 9">
    <name type="scientific">Rhizopus stolonifer</name>
    <name type="common">Rhizopus nigricans</name>
    <dbReference type="NCBI Taxonomy" id="4846"/>
    <lineage>
        <taxon>Eukaryota</taxon>
        <taxon>Fungi</taxon>
        <taxon>Fungi incertae sedis</taxon>
        <taxon>Mucoromycota</taxon>
        <taxon>Mucoromycotina</taxon>
        <taxon>Mucoromycetes</taxon>
        <taxon>Mucorales</taxon>
        <taxon>Mucorineae</taxon>
        <taxon>Rhizopodaceae</taxon>
        <taxon>Rhizopus</taxon>
    </lineage>
</organism>
<dbReference type="GO" id="GO:0017056">
    <property type="term" value="F:structural constituent of nuclear pore"/>
    <property type="evidence" value="ECO:0007669"/>
    <property type="project" value="InterPro"/>
</dbReference>
<evidence type="ECO:0000256" key="5">
    <source>
        <dbReference type="ARBA" id="ARBA00023010"/>
    </source>
</evidence>
<dbReference type="PANTHER" id="PTHR13257">
    <property type="entry name" value="NUCLEOPORIN NUP84-RELATED"/>
    <property type="match status" value="1"/>
</dbReference>
<dbReference type="EMBL" id="PJQM01005674">
    <property type="protein sequence ID" value="RCH81090.1"/>
    <property type="molecule type" value="Genomic_DNA"/>
</dbReference>
<keyword evidence="3" id="KW-0509">mRNA transport</keyword>
<keyword evidence="5" id="KW-0811">Translocation</keyword>
<evidence type="ECO:0000256" key="1">
    <source>
        <dbReference type="ARBA" id="ARBA00004567"/>
    </source>
</evidence>
<keyword evidence="7" id="KW-0539">Nucleus</keyword>
<dbReference type="GO" id="GO:0005643">
    <property type="term" value="C:nuclear pore"/>
    <property type="evidence" value="ECO:0007669"/>
    <property type="project" value="UniProtKB-SubCell"/>
</dbReference>
<evidence type="ECO:0000256" key="6">
    <source>
        <dbReference type="ARBA" id="ARBA00023132"/>
    </source>
</evidence>
<dbReference type="GO" id="GO:0006406">
    <property type="term" value="P:mRNA export from nucleus"/>
    <property type="evidence" value="ECO:0007669"/>
    <property type="project" value="TreeGrafter"/>
</dbReference>
<dbReference type="InterPro" id="IPR019321">
    <property type="entry name" value="Nucleoporin_Nup88"/>
</dbReference>
<evidence type="ECO:0000256" key="3">
    <source>
        <dbReference type="ARBA" id="ARBA00022816"/>
    </source>
</evidence>
<dbReference type="OrthoDB" id="341482at2759"/>
<dbReference type="AlphaFoldDB" id="A0A367ITR8"/>
<dbReference type="InterPro" id="IPR036322">
    <property type="entry name" value="WD40_repeat_dom_sf"/>
</dbReference>
<evidence type="ECO:0000256" key="2">
    <source>
        <dbReference type="ARBA" id="ARBA00022448"/>
    </source>
</evidence>
<keyword evidence="9" id="KW-1185">Reference proteome</keyword>